<accession>A0A7W9LHR0</accession>
<dbReference type="AlphaFoldDB" id="A0A7W9LHR0"/>
<protein>
    <submittedName>
        <fullName evidence="2">Uncharacterized protein</fullName>
    </submittedName>
</protein>
<evidence type="ECO:0000313" key="3">
    <source>
        <dbReference type="Proteomes" id="UP000579153"/>
    </source>
</evidence>
<dbReference type="Proteomes" id="UP000579153">
    <property type="component" value="Unassembled WGS sequence"/>
</dbReference>
<feature type="transmembrane region" description="Helical" evidence="1">
    <location>
        <begin position="21"/>
        <end position="41"/>
    </location>
</feature>
<keyword evidence="1" id="KW-1133">Transmembrane helix</keyword>
<keyword evidence="1" id="KW-0472">Membrane</keyword>
<feature type="transmembrane region" description="Helical" evidence="1">
    <location>
        <begin position="104"/>
        <end position="124"/>
    </location>
</feature>
<dbReference type="EMBL" id="JACHMB010000001">
    <property type="protein sequence ID" value="MBB5784168.1"/>
    <property type="molecule type" value="Genomic_DNA"/>
</dbReference>
<feature type="transmembrane region" description="Helical" evidence="1">
    <location>
        <begin position="53"/>
        <end position="72"/>
    </location>
</feature>
<proteinExistence type="predicted"/>
<reference evidence="2 3" key="1">
    <citation type="submission" date="2020-08" db="EMBL/GenBank/DDBJ databases">
        <title>Sequencing the genomes of 1000 actinobacteria strains.</title>
        <authorList>
            <person name="Klenk H.-P."/>
        </authorList>
    </citation>
    <scope>NUCLEOTIDE SEQUENCE [LARGE SCALE GENOMIC DNA]</scope>
    <source>
        <strain evidence="2 3">DSM 45507</strain>
    </source>
</reference>
<dbReference type="RefSeq" id="WP_185077157.1">
    <property type="nucleotide sequence ID" value="NZ_JACHMB010000001.1"/>
</dbReference>
<evidence type="ECO:0000256" key="1">
    <source>
        <dbReference type="SAM" id="Phobius"/>
    </source>
</evidence>
<name>A0A7W9LHR0_9ACTN</name>
<gene>
    <name evidence="2" type="ORF">HD596_010924</name>
</gene>
<organism evidence="2 3">
    <name type="scientific">Nonomuraea jabiensis</name>
    <dbReference type="NCBI Taxonomy" id="882448"/>
    <lineage>
        <taxon>Bacteria</taxon>
        <taxon>Bacillati</taxon>
        <taxon>Actinomycetota</taxon>
        <taxon>Actinomycetes</taxon>
        <taxon>Streptosporangiales</taxon>
        <taxon>Streptosporangiaceae</taxon>
        <taxon>Nonomuraea</taxon>
    </lineage>
</organism>
<keyword evidence="1" id="KW-0812">Transmembrane</keyword>
<sequence length="139" mass="15267">MTLPHPPELFAAPRPVRLARACLWVQALILLVPLMTLVQYVRWGSGELTGPVLVVLVVQSAAILGLSTLSVMITSRRDWVRLSAIWLQALVALRNVSAMFDDGAFFWGALGLLVASVGATQLLTEPAQAWFHLRGRERP</sequence>
<keyword evidence="3" id="KW-1185">Reference proteome</keyword>
<evidence type="ECO:0000313" key="2">
    <source>
        <dbReference type="EMBL" id="MBB5784168.1"/>
    </source>
</evidence>
<comment type="caution">
    <text evidence="2">The sequence shown here is derived from an EMBL/GenBank/DDBJ whole genome shotgun (WGS) entry which is preliminary data.</text>
</comment>